<dbReference type="InterPro" id="IPR000156">
    <property type="entry name" value="Ran_bind_dom"/>
</dbReference>
<keyword evidence="3" id="KW-0813">Transport</keyword>
<name>E1Z581_CHLVA</name>
<keyword evidence="9" id="KW-0906">Nuclear pore complex</keyword>
<dbReference type="GO" id="GO:0005643">
    <property type="term" value="C:nuclear pore"/>
    <property type="evidence" value="ECO:0007669"/>
    <property type="project" value="UniProtKB-SubCell"/>
</dbReference>
<evidence type="ECO:0000256" key="11">
    <source>
        <dbReference type="SAM" id="MobiDB-lite"/>
    </source>
</evidence>
<evidence type="ECO:0000259" key="12">
    <source>
        <dbReference type="PROSITE" id="PS50196"/>
    </source>
</evidence>
<dbReference type="PANTHER" id="PTHR23138">
    <property type="entry name" value="RAN BINDING PROTEIN"/>
    <property type="match status" value="1"/>
</dbReference>
<dbReference type="EMBL" id="GL433836">
    <property type="protein sequence ID" value="EFN59184.1"/>
    <property type="molecule type" value="Genomic_DNA"/>
</dbReference>
<dbReference type="Pfam" id="PF00638">
    <property type="entry name" value="Ran_BP1"/>
    <property type="match status" value="1"/>
</dbReference>
<evidence type="ECO:0000256" key="2">
    <source>
        <dbReference type="ARBA" id="ARBA00004567"/>
    </source>
</evidence>
<dbReference type="InterPro" id="IPR045255">
    <property type="entry name" value="RanBP1-like"/>
</dbReference>
<dbReference type="STRING" id="554065.E1Z581"/>
<feature type="region of interest" description="Disordered" evidence="11">
    <location>
        <begin position="121"/>
        <end position="186"/>
    </location>
</feature>
<dbReference type="Gene3D" id="2.30.29.30">
    <property type="entry name" value="Pleckstrin-homology domain (PH domain)/Phosphotyrosine-binding domain (PTB)"/>
    <property type="match status" value="1"/>
</dbReference>
<dbReference type="InterPro" id="IPR011993">
    <property type="entry name" value="PH-like_dom_sf"/>
</dbReference>
<comment type="subcellular location">
    <subcellularLocation>
        <location evidence="1">Cytoplasm</location>
        <location evidence="1">Cytoskeleton</location>
        <location evidence="1">Cilium axoneme</location>
    </subcellularLocation>
    <subcellularLocation>
        <location evidence="2">Nucleus</location>
        <location evidence="2">Nuclear pore complex</location>
    </subcellularLocation>
</comment>
<keyword evidence="5" id="KW-0509">mRNA transport</keyword>
<dbReference type="SUPFAM" id="SSF50729">
    <property type="entry name" value="PH domain-like"/>
    <property type="match status" value="1"/>
</dbReference>
<evidence type="ECO:0000256" key="10">
    <source>
        <dbReference type="ARBA" id="ARBA00023242"/>
    </source>
</evidence>
<dbReference type="AlphaFoldDB" id="E1Z581"/>
<keyword evidence="7" id="KW-0007">Acetylation</keyword>
<evidence type="ECO:0000256" key="9">
    <source>
        <dbReference type="ARBA" id="ARBA00023132"/>
    </source>
</evidence>
<feature type="region of interest" description="Disordered" evidence="11">
    <location>
        <begin position="25"/>
        <end position="59"/>
    </location>
</feature>
<dbReference type="PANTHER" id="PTHR23138:SF142">
    <property type="entry name" value="RAN-BINDING PROTEIN 3B-RELATED"/>
    <property type="match status" value="1"/>
</dbReference>
<evidence type="ECO:0000256" key="5">
    <source>
        <dbReference type="ARBA" id="ARBA00022816"/>
    </source>
</evidence>
<dbReference type="InterPro" id="IPR032675">
    <property type="entry name" value="LRR_dom_sf"/>
</dbReference>
<dbReference type="PROSITE" id="PS50196">
    <property type="entry name" value="RANBD1"/>
    <property type="match status" value="1"/>
</dbReference>
<protein>
    <recommendedName>
        <fullName evidence="12">RanBD1 domain-containing protein</fullName>
    </recommendedName>
</protein>
<dbReference type="GO" id="GO:0015031">
    <property type="term" value="P:protein transport"/>
    <property type="evidence" value="ECO:0007669"/>
    <property type="project" value="UniProtKB-KW"/>
</dbReference>
<feature type="compositionally biased region" description="Low complexity" evidence="11">
    <location>
        <begin position="121"/>
        <end position="154"/>
    </location>
</feature>
<dbReference type="InParanoid" id="E1Z581"/>
<keyword evidence="8" id="KW-0811">Translocation</keyword>
<feature type="domain" description="RanBD1" evidence="12">
    <location>
        <begin position="302"/>
        <end position="458"/>
    </location>
</feature>
<dbReference type="RefSeq" id="XP_005851286.1">
    <property type="nucleotide sequence ID" value="XM_005851224.1"/>
</dbReference>
<dbReference type="OrthoDB" id="442066at2759"/>
<evidence type="ECO:0000313" key="13">
    <source>
        <dbReference type="EMBL" id="EFN59184.1"/>
    </source>
</evidence>
<evidence type="ECO:0000256" key="3">
    <source>
        <dbReference type="ARBA" id="ARBA00022448"/>
    </source>
</evidence>
<reference evidence="13 14" key="1">
    <citation type="journal article" date="2010" name="Plant Cell">
        <title>The Chlorella variabilis NC64A genome reveals adaptation to photosymbiosis, coevolution with viruses, and cryptic sex.</title>
        <authorList>
            <person name="Blanc G."/>
            <person name="Duncan G."/>
            <person name="Agarkova I."/>
            <person name="Borodovsky M."/>
            <person name="Gurnon J."/>
            <person name="Kuo A."/>
            <person name="Lindquist E."/>
            <person name="Lucas S."/>
            <person name="Pangilinan J."/>
            <person name="Polle J."/>
            <person name="Salamov A."/>
            <person name="Terry A."/>
            <person name="Yamada T."/>
            <person name="Dunigan D.D."/>
            <person name="Grigoriev I.V."/>
            <person name="Claverie J.M."/>
            <person name="Van Etten J.L."/>
        </authorList>
    </citation>
    <scope>NUCLEOTIDE SEQUENCE [LARGE SCALE GENOMIC DNA]</scope>
    <source>
        <strain evidence="13 14">NC64A</strain>
    </source>
</reference>
<dbReference type="InterPro" id="IPR045207">
    <property type="entry name" value="RanBD_NUP50_plant"/>
</dbReference>
<proteinExistence type="predicted"/>
<evidence type="ECO:0000256" key="8">
    <source>
        <dbReference type="ARBA" id="ARBA00023010"/>
    </source>
</evidence>
<dbReference type="GeneID" id="17358700"/>
<gene>
    <name evidence="13" type="ORF">CHLNCDRAFT_138084</name>
</gene>
<dbReference type="Pfam" id="PF08911">
    <property type="entry name" value="NUP50"/>
    <property type="match status" value="1"/>
</dbReference>
<feature type="region of interest" description="Disordered" evidence="11">
    <location>
        <begin position="907"/>
        <end position="941"/>
    </location>
</feature>
<evidence type="ECO:0000313" key="14">
    <source>
        <dbReference type="Proteomes" id="UP000008141"/>
    </source>
</evidence>
<dbReference type="GO" id="GO:0051028">
    <property type="term" value="P:mRNA transport"/>
    <property type="evidence" value="ECO:0007669"/>
    <property type="project" value="UniProtKB-KW"/>
</dbReference>
<evidence type="ECO:0000256" key="6">
    <source>
        <dbReference type="ARBA" id="ARBA00022927"/>
    </source>
</evidence>
<dbReference type="KEGG" id="cvr:CHLNCDRAFT_138084"/>
<dbReference type="Gene3D" id="3.80.10.10">
    <property type="entry name" value="Ribonuclease Inhibitor"/>
    <property type="match status" value="1"/>
</dbReference>
<evidence type="ECO:0000256" key="1">
    <source>
        <dbReference type="ARBA" id="ARBA00004430"/>
    </source>
</evidence>
<dbReference type="InterPro" id="IPR015007">
    <property type="entry name" value="NUP2/50/61"/>
</dbReference>
<evidence type="ECO:0000256" key="7">
    <source>
        <dbReference type="ARBA" id="ARBA00022990"/>
    </source>
</evidence>
<dbReference type="CDD" id="cd13169">
    <property type="entry name" value="RanBD_NUP50_plant"/>
    <property type="match status" value="1"/>
</dbReference>
<dbReference type="SUPFAM" id="SSF52047">
    <property type="entry name" value="RNI-like"/>
    <property type="match status" value="1"/>
</dbReference>
<organism evidence="14">
    <name type="scientific">Chlorella variabilis</name>
    <name type="common">Green alga</name>
    <dbReference type="NCBI Taxonomy" id="554065"/>
    <lineage>
        <taxon>Eukaryota</taxon>
        <taxon>Viridiplantae</taxon>
        <taxon>Chlorophyta</taxon>
        <taxon>core chlorophytes</taxon>
        <taxon>Trebouxiophyceae</taxon>
        <taxon>Chlorellales</taxon>
        <taxon>Chlorellaceae</taxon>
        <taxon>Chlorella clade</taxon>
        <taxon>Chlorella</taxon>
    </lineage>
</organism>
<accession>E1Z581</accession>
<keyword evidence="10" id="KW-0539">Nucleus</keyword>
<evidence type="ECO:0000256" key="4">
    <source>
        <dbReference type="ARBA" id="ARBA00022737"/>
    </source>
</evidence>
<keyword evidence="6" id="KW-0653">Protein transport</keyword>
<dbReference type="Proteomes" id="UP000008141">
    <property type="component" value="Unassembled WGS sequence"/>
</dbReference>
<dbReference type="GO" id="GO:0005930">
    <property type="term" value="C:axoneme"/>
    <property type="evidence" value="ECO:0007669"/>
    <property type="project" value="UniProtKB-SubCell"/>
</dbReference>
<dbReference type="eggNOG" id="KOG0864">
    <property type="taxonomic scope" value="Eukaryota"/>
</dbReference>
<keyword evidence="14" id="KW-1185">Reference proteome</keyword>
<feature type="compositionally biased region" description="Gly residues" evidence="11">
    <location>
        <begin position="907"/>
        <end position="916"/>
    </location>
</feature>
<feature type="compositionally biased region" description="Basic and acidic residues" evidence="11">
    <location>
        <begin position="25"/>
        <end position="40"/>
    </location>
</feature>
<keyword evidence="4" id="KW-0677">Repeat</keyword>
<dbReference type="SMART" id="SM00160">
    <property type="entry name" value="RanBD"/>
    <property type="match status" value="1"/>
</dbReference>
<feature type="compositionally biased region" description="Basic and acidic residues" evidence="11">
    <location>
        <begin position="161"/>
        <end position="170"/>
    </location>
</feature>
<sequence>MMLDGHIPKPQCNTLGRACAVDHLEPSAKKRGSERQLTKDDESDEEEQAVDPSNFARASEDVIKQRKIVKARRGGEGGGAAKANPFAGIQLAATTAPPAAQAAAANPSAEVSLFGAAGTPAPTPAAAGKAQPAAAAEPGAATEPAAATAQEGAAVASSEQAADKKEEGKDAAAGQQQPDAKPAAPSGGFGAFANAAGGLAFGTSGFGSASGGFGSLVGASSGAGFSFGAASATPISSSIFSFTTTAAPSFSFAAASSTAAAGDAAPAAAAASAAGTGASLFGATPTSGTPIFGTAPAASAKVELPGEQSVTTGEEDERTVFSGEGALFEFDALKQWRERGRGEMRVNLAPSGQARLVMRQKGNLRLLMNANLWAEMQVSKMEGGKGATFACVNAAVPAEEGAAGKKEEGDGAAREAAAAASATAAAPKLATFALRIKLPEVLDQFIAAVNAHKEGGKKEIDADIPLAMDDARQQQQLSQWLGRQAAAHRGTLCSLRLSGPLCLASVFGAMAPWAAEFALLETVYLCRGGADWQPAAAARTLHRLPSLQRLQIRFSLSEEAPPQDLVSLLLLPRPAPLAPAAAAAAAGLQQLRHLALIYPIRSVVPPTEALPDAMSTLTQLTALKMKRLPVVAEPQFLGALTQLRYLLWDPALPADTRYVMPPGLERLTKLECLWIVTQTPLQLPTSLAANLQGLHVIGRGFHEEQRQLLRWDWLGPFKLLRGMRLQGVGLEALPPEVIDKSLLTRLDLMCNQLEELPAGPYLHDLQQVHLGNNHLAAFPSALLQAKKLEALYLANQSSSSARSSPGGGMPSAGSSPIRCAAGFTRRLEMTGADVEGLLALPSLHTVVMGNLQPVVRLGAAQHDFTWLQRVLKRRGVRLTSEELAYQLQTKAVFEVLPLAIEEGEGEAGGAALGAGNGQEKAPASAPRLSPTHSHLHHHHHL</sequence>